<dbReference type="GO" id="GO:0046933">
    <property type="term" value="F:proton-transporting ATP synthase activity, rotational mechanism"/>
    <property type="evidence" value="ECO:0007669"/>
    <property type="project" value="InterPro"/>
</dbReference>
<keyword evidence="14" id="KW-0067">ATP-binding</keyword>
<dbReference type="PROSITE" id="PS00467">
    <property type="entry name" value="RIBOSOMAL_L2"/>
    <property type="match status" value="1"/>
</dbReference>
<dbReference type="Pfam" id="PF03040">
    <property type="entry name" value="CemA"/>
    <property type="match status" value="1"/>
</dbReference>
<dbReference type="PRINTS" id="PR01034">
    <property type="entry name" value="RIBOSOMALS12"/>
</dbReference>
<dbReference type="Gene3D" id="2.30.30.30">
    <property type="match status" value="1"/>
</dbReference>
<keyword evidence="15" id="KW-0689">Ribosomal protein</keyword>
<dbReference type="GO" id="GO:0003735">
    <property type="term" value="F:structural constituent of ribosome"/>
    <property type="evidence" value="ECO:0007669"/>
    <property type="project" value="InterPro"/>
</dbReference>
<dbReference type="AlphaFoldDB" id="A0AAP0CNQ9"/>
<evidence type="ECO:0000256" key="19">
    <source>
        <dbReference type="ARBA" id="ARBA00023196"/>
    </source>
</evidence>
<dbReference type="SUPFAM" id="SSF50249">
    <property type="entry name" value="Nucleic acid-binding proteins"/>
    <property type="match status" value="1"/>
</dbReference>
<dbReference type="SUPFAM" id="SSF50104">
    <property type="entry name" value="Translation proteins SH3-like domain"/>
    <property type="match status" value="1"/>
</dbReference>
<organism evidence="26 27">
    <name type="scientific">Deinandra increscens subsp. villosa</name>
    <dbReference type="NCBI Taxonomy" id="3103831"/>
    <lineage>
        <taxon>Eukaryota</taxon>
        <taxon>Viridiplantae</taxon>
        <taxon>Streptophyta</taxon>
        <taxon>Embryophyta</taxon>
        <taxon>Tracheophyta</taxon>
        <taxon>Spermatophyta</taxon>
        <taxon>Magnoliopsida</taxon>
        <taxon>eudicotyledons</taxon>
        <taxon>Gunneridae</taxon>
        <taxon>Pentapetalae</taxon>
        <taxon>asterids</taxon>
        <taxon>campanulids</taxon>
        <taxon>Asterales</taxon>
        <taxon>Asteraceae</taxon>
        <taxon>Asteroideae</taxon>
        <taxon>Heliantheae alliance</taxon>
        <taxon>Madieae</taxon>
        <taxon>Madiinae</taxon>
        <taxon>Deinandra</taxon>
    </lineage>
</organism>
<dbReference type="InterPro" id="IPR005679">
    <property type="entry name" value="Ribosomal_uS12_bac"/>
</dbReference>
<evidence type="ECO:0000256" key="23">
    <source>
        <dbReference type="ARBA" id="ARBA00043980"/>
    </source>
</evidence>
<name>A0AAP0CNQ9_9ASTR</name>
<evidence type="ECO:0000256" key="22">
    <source>
        <dbReference type="ARBA" id="ARBA00035253"/>
    </source>
</evidence>
<dbReference type="Pfam" id="PF00203">
    <property type="entry name" value="Ribosomal_S19"/>
    <property type="match status" value="1"/>
</dbReference>
<evidence type="ECO:0000256" key="11">
    <source>
        <dbReference type="ARBA" id="ARBA00022692"/>
    </source>
</evidence>
<evidence type="ECO:0000256" key="1">
    <source>
        <dbReference type="ARBA" id="ARBA00004141"/>
    </source>
</evidence>
<dbReference type="Proteomes" id="UP001408789">
    <property type="component" value="Unassembled WGS sequence"/>
</dbReference>
<gene>
    <name evidence="26" type="ORF">SSX86_020895</name>
</gene>
<evidence type="ECO:0000256" key="8">
    <source>
        <dbReference type="ARBA" id="ARBA00016087"/>
    </source>
</evidence>
<evidence type="ECO:0000256" key="4">
    <source>
        <dbReference type="ARBA" id="ARBA00005636"/>
    </source>
</evidence>
<keyword evidence="16" id="KW-1133">Transmembrane helix</keyword>
<evidence type="ECO:0000256" key="20">
    <source>
        <dbReference type="ARBA" id="ARBA00023274"/>
    </source>
</evidence>
<comment type="similarity">
    <text evidence="23">Belongs to the CemA family.</text>
</comment>
<dbReference type="PANTHER" id="PTHR48082:SF2">
    <property type="entry name" value="ATP SYNTHASE SUBUNIT ALPHA, MITOCHONDRIAL"/>
    <property type="match status" value="1"/>
</dbReference>
<keyword evidence="13" id="KW-0375">Hydrogen ion transport</keyword>
<evidence type="ECO:0000259" key="25">
    <source>
        <dbReference type="SMART" id="SM01382"/>
    </source>
</evidence>
<keyword evidence="10" id="KW-0934">Plastid</keyword>
<dbReference type="FunFam" id="2.30.30.30:FF:000008">
    <property type="entry name" value="50S ribosomal protein L2, chloroplastic"/>
    <property type="match status" value="1"/>
</dbReference>
<dbReference type="HAMAP" id="MF_00531">
    <property type="entry name" value="Ribosomal_uS19"/>
    <property type="match status" value="1"/>
</dbReference>
<dbReference type="GO" id="GO:0009536">
    <property type="term" value="C:plastid"/>
    <property type="evidence" value="ECO:0007669"/>
    <property type="project" value="UniProtKB-SubCell"/>
</dbReference>
<dbReference type="Pfam" id="PF00164">
    <property type="entry name" value="Ribosom_S12_S23"/>
    <property type="match status" value="1"/>
</dbReference>
<dbReference type="GO" id="GO:0006412">
    <property type="term" value="P:translation"/>
    <property type="evidence" value="ECO:0007669"/>
    <property type="project" value="InterPro"/>
</dbReference>
<comment type="caution">
    <text evidence="26">The sequence shown here is derived from an EMBL/GenBank/DDBJ whole genome shotgun (WGS) entry which is preliminary data.</text>
</comment>
<dbReference type="InterPro" id="IPR000194">
    <property type="entry name" value="ATPase_F1/V1/A1_a/bsu_nucl-bd"/>
</dbReference>
<keyword evidence="9" id="KW-0813">Transport</keyword>
<dbReference type="InterPro" id="IPR027417">
    <property type="entry name" value="P-loop_NTPase"/>
</dbReference>
<reference evidence="26 27" key="1">
    <citation type="submission" date="2024-04" db="EMBL/GenBank/DDBJ databases">
        <title>The reference genome of an endangered Asteraceae, Deinandra increscens subsp. villosa, native to the Central Coast of California.</title>
        <authorList>
            <person name="Guilliams M."/>
            <person name="Hasenstab-Lehman K."/>
            <person name="Meyer R."/>
            <person name="Mcevoy S."/>
        </authorList>
    </citation>
    <scope>NUCLEOTIDE SEQUENCE [LARGE SCALE GENOMIC DNA]</scope>
    <source>
        <tissue evidence="26">Leaf</tissue>
    </source>
</reference>
<evidence type="ECO:0000256" key="18">
    <source>
        <dbReference type="ARBA" id="ARBA00023136"/>
    </source>
</evidence>
<protein>
    <recommendedName>
        <fullName evidence="8">ATP synthase subunit alpha, mitochondrial</fullName>
    </recommendedName>
    <alternativeName>
        <fullName evidence="22">Small ribosomal subunit protein uS19c</fullName>
    </alternativeName>
</protein>
<dbReference type="InterPro" id="IPR022671">
    <property type="entry name" value="Ribosomal_uL2_CS"/>
</dbReference>
<dbReference type="SUPFAM" id="SSF54570">
    <property type="entry name" value="Ribosomal protein S19"/>
    <property type="match status" value="1"/>
</dbReference>
<dbReference type="InterPro" id="IPR004282">
    <property type="entry name" value="CemA"/>
</dbReference>
<feature type="compositionally biased region" description="Basic residues" evidence="24">
    <location>
        <begin position="72"/>
        <end position="86"/>
    </location>
</feature>
<dbReference type="InterPro" id="IPR002222">
    <property type="entry name" value="Ribosomal_uS19"/>
</dbReference>
<feature type="region of interest" description="Disordered" evidence="24">
    <location>
        <begin position="67"/>
        <end position="86"/>
    </location>
</feature>
<evidence type="ECO:0000256" key="14">
    <source>
        <dbReference type="ARBA" id="ARBA00022840"/>
    </source>
</evidence>
<dbReference type="EMBL" id="JBCNJP010000020">
    <property type="protein sequence ID" value="KAK9060191.1"/>
    <property type="molecule type" value="Genomic_DNA"/>
</dbReference>
<dbReference type="Pfam" id="PF00006">
    <property type="entry name" value="ATP-synt_ab"/>
    <property type="match status" value="1"/>
</dbReference>
<evidence type="ECO:0000256" key="17">
    <source>
        <dbReference type="ARBA" id="ARBA00023065"/>
    </source>
</evidence>
<evidence type="ECO:0000256" key="16">
    <source>
        <dbReference type="ARBA" id="ARBA00022989"/>
    </source>
</evidence>
<dbReference type="InterPro" id="IPR008991">
    <property type="entry name" value="Translation_prot_SH3-like_sf"/>
</dbReference>
<dbReference type="Pfam" id="PF03947">
    <property type="entry name" value="Ribosomal_L2_C"/>
    <property type="match status" value="1"/>
</dbReference>
<dbReference type="InterPro" id="IPR014722">
    <property type="entry name" value="Rib_uL2_dom2"/>
</dbReference>
<evidence type="ECO:0000256" key="12">
    <source>
        <dbReference type="ARBA" id="ARBA00022741"/>
    </source>
</evidence>
<keyword evidence="18" id="KW-0472">Membrane</keyword>
<evidence type="ECO:0000256" key="10">
    <source>
        <dbReference type="ARBA" id="ARBA00022640"/>
    </source>
</evidence>
<comment type="subcellular location">
    <subcellularLocation>
        <location evidence="1">Membrane</location>
        <topology evidence="1">Multi-pass membrane protein</topology>
    </subcellularLocation>
    <subcellularLocation>
        <location evidence="2">Mitochondrion inner membrane</location>
    </subcellularLocation>
    <subcellularLocation>
        <location evidence="3">Plastid</location>
    </subcellularLocation>
</comment>
<dbReference type="NCBIfam" id="TIGR01050">
    <property type="entry name" value="rpsS_bact"/>
    <property type="match status" value="1"/>
</dbReference>
<evidence type="ECO:0000313" key="27">
    <source>
        <dbReference type="Proteomes" id="UP001408789"/>
    </source>
</evidence>
<comment type="similarity">
    <text evidence="4">Belongs to the universal ribosomal protein uL2 family.</text>
</comment>
<evidence type="ECO:0000256" key="13">
    <source>
        <dbReference type="ARBA" id="ARBA00022781"/>
    </source>
</evidence>
<evidence type="ECO:0000256" key="3">
    <source>
        <dbReference type="ARBA" id="ARBA00004474"/>
    </source>
</evidence>
<dbReference type="PANTHER" id="PTHR48082">
    <property type="entry name" value="ATP SYNTHASE SUBUNIT ALPHA, MITOCHONDRIAL"/>
    <property type="match status" value="1"/>
</dbReference>
<dbReference type="Gene3D" id="3.30.860.10">
    <property type="entry name" value="30s Ribosomal Protein S19, Chain A"/>
    <property type="match status" value="1"/>
</dbReference>
<dbReference type="SUPFAM" id="SSF52540">
    <property type="entry name" value="P-loop containing nucleoside triphosphate hydrolases"/>
    <property type="match status" value="1"/>
</dbReference>
<dbReference type="GO" id="GO:0043531">
    <property type="term" value="F:ADP binding"/>
    <property type="evidence" value="ECO:0007669"/>
    <property type="project" value="TreeGrafter"/>
</dbReference>
<dbReference type="GO" id="GO:0045259">
    <property type="term" value="C:proton-transporting ATP synthase complex"/>
    <property type="evidence" value="ECO:0007669"/>
    <property type="project" value="UniProtKB-KW"/>
</dbReference>
<dbReference type="SMART" id="SM01382">
    <property type="entry name" value="Ribosomal_L2_C"/>
    <property type="match status" value="1"/>
</dbReference>
<dbReference type="GO" id="GO:0003723">
    <property type="term" value="F:RNA binding"/>
    <property type="evidence" value="ECO:0007669"/>
    <property type="project" value="InterPro"/>
</dbReference>
<keyword evidence="11" id="KW-0812">Transmembrane</keyword>
<keyword evidence="19" id="KW-0139">CF(1)</keyword>
<accession>A0AAP0CNQ9</accession>
<dbReference type="GO" id="GO:0005743">
    <property type="term" value="C:mitochondrial inner membrane"/>
    <property type="evidence" value="ECO:0007669"/>
    <property type="project" value="UniProtKB-SubCell"/>
</dbReference>
<dbReference type="FunFam" id="3.40.50.300:FF:004039">
    <property type="entry name" value="ATP synthase subunit alpha, mitochondrial"/>
    <property type="match status" value="1"/>
</dbReference>
<dbReference type="NCBIfam" id="TIGR00981">
    <property type="entry name" value="rpsL_bact"/>
    <property type="match status" value="1"/>
</dbReference>
<dbReference type="PROSITE" id="PS00323">
    <property type="entry name" value="RIBOSOMAL_S19"/>
    <property type="match status" value="1"/>
</dbReference>
<evidence type="ECO:0000256" key="15">
    <source>
        <dbReference type="ARBA" id="ARBA00022980"/>
    </source>
</evidence>
<dbReference type="InterPro" id="IPR020934">
    <property type="entry name" value="Ribosomal_uS19_CS"/>
</dbReference>
<keyword evidence="20" id="KW-0687">Ribonucleoprotein</keyword>
<dbReference type="InterPro" id="IPR022669">
    <property type="entry name" value="Ribosomal_uL2_C"/>
</dbReference>
<proteinExistence type="inferred from homology"/>
<dbReference type="GO" id="GO:0015935">
    <property type="term" value="C:small ribosomal subunit"/>
    <property type="evidence" value="ECO:0007669"/>
    <property type="project" value="InterPro"/>
</dbReference>
<dbReference type="InterPro" id="IPR005294">
    <property type="entry name" value="ATP_synth_F1_asu"/>
</dbReference>
<evidence type="ECO:0000256" key="6">
    <source>
        <dbReference type="ARBA" id="ARBA00007345"/>
    </source>
</evidence>
<dbReference type="Gene3D" id="2.40.50.140">
    <property type="entry name" value="Nucleic acid-binding proteins"/>
    <property type="match status" value="1"/>
</dbReference>
<dbReference type="CDD" id="cd03368">
    <property type="entry name" value="Ribosomal_S12"/>
    <property type="match status" value="1"/>
</dbReference>
<dbReference type="InterPro" id="IPR023575">
    <property type="entry name" value="Ribosomal_uS19_SF"/>
</dbReference>
<dbReference type="InterPro" id="IPR006032">
    <property type="entry name" value="Ribosomal_uS12"/>
</dbReference>
<evidence type="ECO:0000256" key="7">
    <source>
        <dbReference type="ARBA" id="ARBA00008936"/>
    </source>
</evidence>
<comment type="similarity">
    <text evidence="5">Belongs to the universal ribosomal protein uS12 family.</text>
</comment>
<dbReference type="HAMAP" id="MF_01308">
    <property type="entry name" value="CemA_PxcA"/>
    <property type="match status" value="1"/>
</dbReference>
<keyword evidence="27" id="KW-1185">Reference proteome</keyword>
<comment type="similarity">
    <text evidence="6">Belongs to the universal ribosomal protein uS19 family.</text>
</comment>
<dbReference type="PROSITE" id="PS00055">
    <property type="entry name" value="RIBOSOMAL_S12"/>
    <property type="match status" value="1"/>
</dbReference>
<feature type="domain" description="Large ribosomal subunit protein uL2 C-terminal" evidence="25">
    <location>
        <begin position="557"/>
        <end position="672"/>
    </location>
</feature>
<evidence type="ECO:0000256" key="24">
    <source>
        <dbReference type="SAM" id="MobiDB-lite"/>
    </source>
</evidence>
<dbReference type="InterPro" id="IPR012340">
    <property type="entry name" value="NA-bd_OB-fold"/>
</dbReference>
<sequence length="984" mass="109622">MRVQLHCIARIHVVYLKEVDLLASLTVQSSSRRAPFLLEKNCLFCILSPVPLLPRALRNRSDYIDIPSTQHRSSKGSRRPTKARKPGSFRKWIPIRRVHNRMDKLTLTRQFWIQFDIFLESKGDLSVNFSTITPKKPNSALRKVARVRLTSGFEITAYIPGIGHNSQEHSVVLVRGGRVKDLPGVRYHIVRGTLDAVGVKDRQQGRSTLGFDGGLKKPPTDALRPIIPDNACILCITAAAGTELADAYSPDTVIASSPGKEVHDPWAFYLHAALLRQAFAHCGKFPTAASRRSLGRVSVPVWLIILSDQLLIIALPFPAVVPLPRAGSYALLTRPPLETPLPVRLACVKHAASVHPEPGSNSPAPGIISRRSVYEPLQTGLIAIDSMIPIGRGQRELIIGDRQTGKTAVATDTILNQQGQNVICVYVAIGQKASSVAQVVTTFQERGAMEYTIVVAETADSPATLQYLAPYTGAALAEYFMYRERHTLIIYDDLSKQAQAYRQMSLLLRRPPGREAYPGDVFYISPSTSRKPYALEEACTVWEGVFIDKKEESTSTDMPLGTAIHNIEITLGKGGQLARAAGAVAKLIAKEGKSATLKLPSGEVRLISKNCSATVGQVGNVGVNQKSLGRAGSKRWLGKCPVVRGVVMNPVDHPHGGGEGRAPIAVTRSLKKNPFVANNLLKKINKLNTKEEKEIIITWSRASTIIPIMVGHTIAIHNGKEHLPIYITDRMVGHKLGEFAPTLNFRGHAKSDNRSRGNRKAFTPLLYLASIVFLPWWISLLFQKSLESWVTNWWNTRQSETFLNDIEEKSILEKFIELEELLFLEEMIKEYSETHLQNLRIGIHKETIQLIKIHNEGRIHTILHFSTNIICFIILSGYSILGNKELVLLNSWAQEFLYNLSDTIKAFSLLLLTDLCIGFHSPHGWELMIGFVYKDFGFVHNDQIISCLVSTFPVILDTILKYWIFRHLNRVSPSLVVIYHSMND</sequence>
<comment type="similarity">
    <text evidence="7">Belongs to the ATPase alpha/beta chains family.</text>
</comment>
<keyword evidence="21" id="KW-0066">ATP synthesis</keyword>
<evidence type="ECO:0000256" key="21">
    <source>
        <dbReference type="ARBA" id="ARBA00023310"/>
    </source>
</evidence>
<evidence type="ECO:0000256" key="2">
    <source>
        <dbReference type="ARBA" id="ARBA00004273"/>
    </source>
</evidence>
<evidence type="ECO:0000256" key="5">
    <source>
        <dbReference type="ARBA" id="ARBA00005657"/>
    </source>
</evidence>
<dbReference type="FunFam" id="3.30.860.10:FF:000001">
    <property type="entry name" value="30S ribosomal protein S19"/>
    <property type="match status" value="1"/>
</dbReference>
<keyword evidence="12" id="KW-0547">Nucleotide-binding</keyword>
<keyword evidence="17" id="KW-0406">Ion transport</keyword>
<evidence type="ECO:0000256" key="9">
    <source>
        <dbReference type="ARBA" id="ARBA00022448"/>
    </source>
</evidence>
<dbReference type="GO" id="GO:0005524">
    <property type="term" value="F:ATP binding"/>
    <property type="evidence" value="ECO:0007669"/>
    <property type="project" value="UniProtKB-KW"/>
</dbReference>
<evidence type="ECO:0000313" key="26">
    <source>
        <dbReference type="EMBL" id="KAK9060191.1"/>
    </source>
</evidence>
<dbReference type="InterPro" id="IPR005732">
    <property type="entry name" value="Ribosomal_uS19_bac-type"/>
</dbReference>
<dbReference type="Gene3D" id="3.40.50.12240">
    <property type="match status" value="1"/>
</dbReference>